<dbReference type="CDD" id="cd01448">
    <property type="entry name" value="TST_Repeat_1"/>
    <property type="match status" value="1"/>
</dbReference>
<gene>
    <name evidence="4" type="ORF">B842_06355</name>
</gene>
<dbReference type="RefSeq" id="WP_052437793.1">
    <property type="nucleotide sequence ID" value="NZ_BCSU01000023.1"/>
</dbReference>
<accession>A0A0B5D2J7</accession>
<sequence length="254" mass="27028">MNPLISVDELVTLREWSDPVVLCASMGPTPPTHGIPGSHLADLEGDFSDPTDPLPHTVPADLTALFASYGVSDGTPVVVYDDQGGATAPRVWWLAQVAGVRARVLDGGLPAWRAAGHDVAELLAPTTRGTLTAATRPELLRDRSQVESDGRLVVDARSAGRFAGTEPEPRPGLRSGHIPGAVNLPFTEVYDDTGRMRPAAELQELFRERVGERTDLTFSCGSGVTACVDALAATVAGYEDLAVYEGSWSEWGRL</sequence>
<evidence type="ECO:0000313" key="4">
    <source>
        <dbReference type="EMBL" id="AJE33120.1"/>
    </source>
</evidence>
<dbReference type="OrthoDB" id="9770030at2"/>
<dbReference type="STRING" id="1223515.B842_06355"/>
<dbReference type="PROSITE" id="PS50206">
    <property type="entry name" value="RHODANESE_3"/>
    <property type="match status" value="2"/>
</dbReference>
<dbReference type="CDD" id="cd01449">
    <property type="entry name" value="TST_Repeat_2"/>
    <property type="match status" value="1"/>
</dbReference>
<dbReference type="InterPro" id="IPR036873">
    <property type="entry name" value="Rhodanese-like_dom_sf"/>
</dbReference>
<dbReference type="EMBL" id="CP005286">
    <property type="protein sequence ID" value="AJE33120.1"/>
    <property type="molecule type" value="Genomic_DNA"/>
</dbReference>
<proteinExistence type="predicted"/>
<dbReference type="Proteomes" id="UP000031524">
    <property type="component" value="Chromosome"/>
</dbReference>
<feature type="domain" description="Rhodanese" evidence="3">
    <location>
        <begin position="147"/>
        <end position="253"/>
    </location>
</feature>
<dbReference type="SUPFAM" id="SSF52821">
    <property type="entry name" value="Rhodanese/Cell cycle control phosphatase"/>
    <property type="match status" value="2"/>
</dbReference>
<dbReference type="GO" id="GO:0004792">
    <property type="term" value="F:thiosulfate-cyanide sulfurtransferase activity"/>
    <property type="evidence" value="ECO:0007669"/>
    <property type="project" value="TreeGrafter"/>
</dbReference>
<protein>
    <submittedName>
        <fullName evidence="4">Thiosulfate transferase</fullName>
    </submittedName>
</protein>
<keyword evidence="2" id="KW-0677">Repeat</keyword>
<dbReference type="FunFam" id="3.40.250.10:FF:000001">
    <property type="entry name" value="Sulfurtransferase"/>
    <property type="match status" value="1"/>
</dbReference>
<dbReference type="PANTHER" id="PTHR11364">
    <property type="entry name" value="THIOSULFATE SULFERTANSFERASE"/>
    <property type="match status" value="1"/>
</dbReference>
<dbReference type="HOGENOM" id="CLU_031618_3_0_11"/>
<dbReference type="InterPro" id="IPR001763">
    <property type="entry name" value="Rhodanese-like_dom"/>
</dbReference>
<dbReference type="Gene3D" id="3.40.250.10">
    <property type="entry name" value="Rhodanese-like domain"/>
    <property type="match status" value="2"/>
</dbReference>
<evidence type="ECO:0000256" key="2">
    <source>
        <dbReference type="ARBA" id="ARBA00022737"/>
    </source>
</evidence>
<dbReference type="KEGG" id="chm:B842_06355"/>
<dbReference type="Pfam" id="PF00581">
    <property type="entry name" value="Rhodanese"/>
    <property type="match status" value="2"/>
</dbReference>
<evidence type="ECO:0000313" key="5">
    <source>
        <dbReference type="Proteomes" id="UP000031524"/>
    </source>
</evidence>
<reference evidence="4 5" key="1">
    <citation type="submission" date="2013-04" db="EMBL/GenBank/DDBJ databases">
        <title>Complete genome sequence of Corynebacterium humireducens DSM 45392(T), isolated from a wastewater-fed microbial fuel cell.</title>
        <authorList>
            <person name="Ruckert C."/>
            <person name="Albersmeier A."/>
            <person name="Kalinowski J."/>
        </authorList>
    </citation>
    <scope>NUCLEOTIDE SEQUENCE [LARGE SCALE GENOMIC DNA]</scope>
    <source>
        <strain evidence="5">MFC-5</strain>
    </source>
</reference>
<evidence type="ECO:0000256" key="1">
    <source>
        <dbReference type="ARBA" id="ARBA00022679"/>
    </source>
</evidence>
<dbReference type="AlphaFoldDB" id="A0A0B5D2J7"/>
<feature type="domain" description="Rhodanese" evidence="3">
    <location>
        <begin position="35"/>
        <end position="121"/>
    </location>
</feature>
<dbReference type="SMART" id="SM00450">
    <property type="entry name" value="RHOD"/>
    <property type="match status" value="2"/>
</dbReference>
<organism evidence="4 5">
    <name type="scientific">Corynebacterium humireducens NBRC 106098 = DSM 45392</name>
    <dbReference type="NCBI Taxonomy" id="1223515"/>
    <lineage>
        <taxon>Bacteria</taxon>
        <taxon>Bacillati</taxon>
        <taxon>Actinomycetota</taxon>
        <taxon>Actinomycetes</taxon>
        <taxon>Mycobacteriales</taxon>
        <taxon>Corynebacteriaceae</taxon>
        <taxon>Corynebacterium</taxon>
    </lineage>
</organism>
<dbReference type="InterPro" id="IPR045078">
    <property type="entry name" value="TST/MPST-like"/>
</dbReference>
<dbReference type="PANTHER" id="PTHR11364:SF27">
    <property type="entry name" value="SULFURTRANSFERASE"/>
    <property type="match status" value="1"/>
</dbReference>
<keyword evidence="1 4" id="KW-0808">Transferase</keyword>
<name>A0A0B5D2J7_9CORY</name>
<keyword evidence="5" id="KW-1185">Reference proteome</keyword>
<evidence type="ECO:0000259" key="3">
    <source>
        <dbReference type="PROSITE" id="PS50206"/>
    </source>
</evidence>